<sequence>MAGSGPGSAPGSSSGSRPIIKAFPLSNAARDLVGRLAASVKYDQEATGQNILLAAKAMGEAKNWSAVSVSRESWAQLFSLRAQLMAESDELIPVVSAINPAALYMSENAMVVQFVKGLTTIKSFLTMEDDCGLVIPLSSPPSDGSTQVTVADYATGSILELDISMISEGAAFVVPGTASMGITSADPLVCVIFCLAGG</sequence>
<dbReference type="EMBL" id="MU853778">
    <property type="protein sequence ID" value="KAK3941939.1"/>
    <property type="molecule type" value="Genomic_DNA"/>
</dbReference>
<name>A0AAN6NBE5_9PEZI</name>
<dbReference type="AlphaFoldDB" id="A0AAN6NBE5"/>
<feature type="non-terminal residue" evidence="1">
    <location>
        <position position="198"/>
    </location>
</feature>
<keyword evidence="2" id="KW-1185">Reference proteome</keyword>
<reference evidence="2" key="1">
    <citation type="journal article" date="2023" name="Mol. Phylogenet. Evol.">
        <title>Genome-scale phylogeny and comparative genomics of the fungal order Sordariales.</title>
        <authorList>
            <person name="Hensen N."/>
            <person name="Bonometti L."/>
            <person name="Westerberg I."/>
            <person name="Brannstrom I.O."/>
            <person name="Guillou S."/>
            <person name="Cros-Aarteil S."/>
            <person name="Calhoun S."/>
            <person name="Haridas S."/>
            <person name="Kuo A."/>
            <person name="Mondo S."/>
            <person name="Pangilinan J."/>
            <person name="Riley R."/>
            <person name="LaButti K."/>
            <person name="Andreopoulos B."/>
            <person name="Lipzen A."/>
            <person name="Chen C."/>
            <person name="Yan M."/>
            <person name="Daum C."/>
            <person name="Ng V."/>
            <person name="Clum A."/>
            <person name="Steindorff A."/>
            <person name="Ohm R.A."/>
            <person name="Martin F."/>
            <person name="Silar P."/>
            <person name="Natvig D.O."/>
            <person name="Lalanne C."/>
            <person name="Gautier V."/>
            <person name="Ament-Velasquez S.L."/>
            <person name="Kruys A."/>
            <person name="Hutchinson M.I."/>
            <person name="Powell A.J."/>
            <person name="Barry K."/>
            <person name="Miller A.N."/>
            <person name="Grigoriev I.V."/>
            <person name="Debuchy R."/>
            <person name="Gladieux P."/>
            <person name="Hiltunen Thoren M."/>
            <person name="Johannesson H."/>
        </authorList>
    </citation>
    <scope>NUCLEOTIDE SEQUENCE [LARGE SCALE GENOMIC DNA]</scope>
    <source>
        <strain evidence="2">CBS 340.73</strain>
    </source>
</reference>
<comment type="caution">
    <text evidence="1">The sequence shown here is derived from an EMBL/GenBank/DDBJ whole genome shotgun (WGS) entry which is preliminary data.</text>
</comment>
<gene>
    <name evidence="1" type="ORF">QBC46DRAFT_381318</name>
</gene>
<proteinExistence type="predicted"/>
<organism evidence="1 2">
    <name type="scientific">Diplogelasinospora grovesii</name>
    <dbReference type="NCBI Taxonomy" id="303347"/>
    <lineage>
        <taxon>Eukaryota</taxon>
        <taxon>Fungi</taxon>
        <taxon>Dikarya</taxon>
        <taxon>Ascomycota</taxon>
        <taxon>Pezizomycotina</taxon>
        <taxon>Sordariomycetes</taxon>
        <taxon>Sordariomycetidae</taxon>
        <taxon>Sordariales</taxon>
        <taxon>Diplogelasinosporaceae</taxon>
        <taxon>Diplogelasinospora</taxon>
    </lineage>
</organism>
<accession>A0AAN6NBE5</accession>
<dbReference type="Proteomes" id="UP001303473">
    <property type="component" value="Unassembled WGS sequence"/>
</dbReference>
<evidence type="ECO:0000313" key="2">
    <source>
        <dbReference type="Proteomes" id="UP001303473"/>
    </source>
</evidence>
<evidence type="ECO:0000313" key="1">
    <source>
        <dbReference type="EMBL" id="KAK3941939.1"/>
    </source>
</evidence>
<protein>
    <submittedName>
        <fullName evidence="1">Uncharacterized protein</fullName>
    </submittedName>
</protein>